<comment type="caution">
    <text evidence="2">The sequence shown here is derived from an EMBL/GenBank/DDBJ whole genome shotgun (WGS) entry which is preliminary data.</text>
</comment>
<dbReference type="GO" id="GO:0032787">
    <property type="term" value="P:monocarboxylic acid metabolic process"/>
    <property type="evidence" value="ECO:0007669"/>
    <property type="project" value="UniProtKB-ARBA"/>
</dbReference>
<evidence type="ECO:0000313" key="2">
    <source>
        <dbReference type="EMBL" id="GGE15486.1"/>
    </source>
</evidence>
<name>A0A916ZW14_9RHOB</name>
<proteinExistence type="inferred from homology"/>
<dbReference type="EMBL" id="BMFJ01000001">
    <property type="protein sequence ID" value="GGE15486.1"/>
    <property type="molecule type" value="Genomic_DNA"/>
</dbReference>
<dbReference type="PRINTS" id="PR00081">
    <property type="entry name" value="GDHRDH"/>
</dbReference>
<dbReference type="SUPFAM" id="SSF51735">
    <property type="entry name" value="NAD(P)-binding Rossmann-fold domains"/>
    <property type="match status" value="1"/>
</dbReference>
<gene>
    <name evidence="2" type="primary">bdhA</name>
    <name evidence="2" type="ORF">GCM10011360_00350</name>
</gene>
<dbReference type="PROSITE" id="PS00061">
    <property type="entry name" value="ADH_SHORT"/>
    <property type="match status" value="1"/>
</dbReference>
<dbReference type="CDD" id="cd05233">
    <property type="entry name" value="SDR_c"/>
    <property type="match status" value="1"/>
</dbReference>
<comment type="similarity">
    <text evidence="1">Belongs to the short-chain dehydrogenases/reductases (SDR) family.</text>
</comment>
<dbReference type="FunFam" id="3.40.50.720:FF:000084">
    <property type="entry name" value="Short-chain dehydrogenase reductase"/>
    <property type="match status" value="1"/>
</dbReference>
<protein>
    <submittedName>
        <fullName evidence="2">3-hydroxybutyrate dehydrogenase</fullName>
    </submittedName>
</protein>
<dbReference type="InterPro" id="IPR036291">
    <property type="entry name" value="NAD(P)-bd_dom_sf"/>
</dbReference>
<evidence type="ECO:0000256" key="1">
    <source>
        <dbReference type="ARBA" id="ARBA00006484"/>
    </source>
</evidence>
<organism evidence="2 3">
    <name type="scientific">Primorskyibacter flagellatus</name>
    <dbReference type="NCBI Taxonomy" id="1387277"/>
    <lineage>
        <taxon>Bacteria</taxon>
        <taxon>Pseudomonadati</taxon>
        <taxon>Pseudomonadota</taxon>
        <taxon>Alphaproteobacteria</taxon>
        <taxon>Rhodobacterales</taxon>
        <taxon>Roseobacteraceae</taxon>
        <taxon>Primorskyibacter</taxon>
    </lineage>
</organism>
<reference evidence="3" key="1">
    <citation type="journal article" date="2019" name="Int. J. Syst. Evol. Microbiol.">
        <title>The Global Catalogue of Microorganisms (GCM) 10K type strain sequencing project: providing services to taxonomists for standard genome sequencing and annotation.</title>
        <authorList>
            <consortium name="The Broad Institute Genomics Platform"/>
            <consortium name="The Broad Institute Genome Sequencing Center for Infectious Disease"/>
            <person name="Wu L."/>
            <person name="Ma J."/>
        </authorList>
    </citation>
    <scope>NUCLEOTIDE SEQUENCE [LARGE SCALE GENOMIC DNA]</scope>
    <source>
        <strain evidence="3">CGMCC 1.12664</strain>
    </source>
</reference>
<dbReference type="RefSeq" id="WP_188475625.1">
    <property type="nucleotide sequence ID" value="NZ_BMFJ01000001.1"/>
</dbReference>
<accession>A0A916ZW14</accession>
<dbReference type="Gene3D" id="3.40.50.720">
    <property type="entry name" value="NAD(P)-binding Rossmann-like Domain"/>
    <property type="match status" value="1"/>
</dbReference>
<dbReference type="PANTHER" id="PTHR42879">
    <property type="entry name" value="3-OXOACYL-(ACYL-CARRIER-PROTEIN) REDUCTASE"/>
    <property type="match status" value="1"/>
</dbReference>
<dbReference type="PRINTS" id="PR00080">
    <property type="entry name" value="SDRFAMILY"/>
</dbReference>
<sequence>MPDPLFSSLRLDSRRALIVGASSGIGYEVAREFHLQGAEVTILSETAQIATAGDSLQALDGRPVTAIRCDITDTEELTDALTPLDPFDILVQNAGYERLTPLLAGPEADAEFARIVAVNLTGAWAVTRLIAPKMPRGGRIIYTASTYSKYAIARNSAYAGSKHGLLGLMRSFAHDLGPRGITVNAICPGWVNTEFSNRSVRQVAAETGRSFDDVGDDVLRLQSLPGLLEPRDMVGGYLFLASDLARDVTGQTLHVDRGEYQD</sequence>
<keyword evidence="3" id="KW-1185">Reference proteome</keyword>
<dbReference type="InterPro" id="IPR020904">
    <property type="entry name" value="Sc_DH/Rdtase_CS"/>
</dbReference>
<dbReference type="PANTHER" id="PTHR42879:SF2">
    <property type="entry name" value="3-OXOACYL-[ACYL-CARRIER-PROTEIN] REDUCTASE FABG"/>
    <property type="match status" value="1"/>
</dbReference>
<evidence type="ECO:0000313" key="3">
    <source>
        <dbReference type="Proteomes" id="UP000612855"/>
    </source>
</evidence>
<dbReference type="Pfam" id="PF13561">
    <property type="entry name" value="adh_short_C2"/>
    <property type="match status" value="1"/>
</dbReference>
<dbReference type="Proteomes" id="UP000612855">
    <property type="component" value="Unassembled WGS sequence"/>
</dbReference>
<dbReference type="InterPro" id="IPR050259">
    <property type="entry name" value="SDR"/>
</dbReference>
<dbReference type="InterPro" id="IPR002347">
    <property type="entry name" value="SDR_fam"/>
</dbReference>
<dbReference type="AlphaFoldDB" id="A0A916ZW14"/>